<protein>
    <recommendedName>
        <fullName evidence="3">Class I mannose-6-phosphate isomerase</fullName>
    </recommendedName>
</protein>
<reference evidence="1 2" key="1">
    <citation type="submission" date="2020-08" db="EMBL/GenBank/DDBJ databases">
        <title>Adhaeribacter dokdonensis sp. nov., isolated from the rhizosphere of Elymus tsukushiensis, a plant native to the Dokdo Islands, Republic of Korea.</title>
        <authorList>
            <person name="Ghim S.Y."/>
        </authorList>
    </citation>
    <scope>NUCLEOTIDE SEQUENCE [LARGE SCALE GENOMIC DNA]</scope>
    <source>
        <strain evidence="1 2">KUDC8001</strain>
    </source>
</reference>
<sequence length="407" mass="45488">METTEKLSLAAKALEQGQGILRLAPTWVPRSFCVPGRRIKLHPDDYYVLGGERGGIDERWLSSTTPAKNGPLTGENEGLSAIVFNDGSKDQQILLKDAIDELKGELIGDRLWNEYQAWPMYSKFFDNMGPLPHHIHHSDEYAAMVGQLGKPEAYYFPPQLNNHGGDFPYTFFGIAPGTTKEQIKECLQNFTKGDNKITNFSSAYRLEPGTGWDVPPGILHAPGSLCTYEPQKASDIFAMYQSLVNEAIIPEELLWNGTPEDRKGDYDLLVEVIDWEANVDPYFMENHFMRPRPVKSLPEMMAEGYIENWICYKNQAYSAKELTVLPGAAVTIKDSGAYGLIMMQGHGKMGVWDIETPALIRYGQLTNDEFFVSEKAAKEGVKIVNQSSTDPIVMLKHFGPGNPDLGL</sequence>
<evidence type="ECO:0000313" key="2">
    <source>
        <dbReference type="Proteomes" id="UP000514509"/>
    </source>
</evidence>
<dbReference type="InterPro" id="IPR011051">
    <property type="entry name" value="RmlC_Cupin_sf"/>
</dbReference>
<dbReference type="RefSeq" id="WP_182415748.1">
    <property type="nucleotide sequence ID" value="NZ_CP055153.1"/>
</dbReference>
<dbReference type="EMBL" id="CP055153">
    <property type="protein sequence ID" value="QMU28565.1"/>
    <property type="molecule type" value="Genomic_DNA"/>
</dbReference>
<dbReference type="SUPFAM" id="SSF51182">
    <property type="entry name" value="RmlC-like cupins"/>
    <property type="match status" value="1"/>
</dbReference>
<name>A0A7L7L7Q3_9BACT</name>
<proteinExistence type="predicted"/>
<gene>
    <name evidence="1" type="ORF">HUW48_11175</name>
</gene>
<evidence type="ECO:0000313" key="1">
    <source>
        <dbReference type="EMBL" id="QMU28565.1"/>
    </source>
</evidence>
<organism evidence="1 2">
    <name type="scientific">Adhaeribacter radiodurans</name>
    <dbReference type="NCBI Taxonomy" id="2745197"/>
    <lineage>
        <taxon>Bacteria</taxon>
        <taxon>Pseudomonadati</taxon>
        <taxon>Bacteroidota</taxon>
        <taxon>Cytophagia</taxon>
        <taxon>Cytophagales</taxon>
        <taxon>Hymenobacteraceae</taxon>
        <taxon>Adhaeribacter</taxon>
    </lineage>
</organism>
<dbReference type="KEGG" id="add:HUW48_11175"/>
<keyword evidence="2" id="KW-1185">Reference proteome</keyword>
<evidence type="ECO:0008006" key="3">
    <source>
        <dbReference type="Google" id="ProtNLM"/>
    </source>
</evidence>
<accession>A0A7L7L7Q3</accession>
<dbReference type="InterPro" id="IPR014710">
    <property type="entry name" value="RmlC-like_jellyroll"/>
</dbReference>
<dbReference type="Gene3D" id="2.60.120.10">
    <property type="entry name" value="Jelly Rolls"/>
    <property type="match status" value="1"/>
</dbReference>
<dbReference type="Proteomes" id="UP000514509">
    <property type="component" value="Chromosome"/>
</dbReference>
<dbReference type="AlphaFoldDB" id="A0A7L7L7Q3"/>